<evidence type="ECO:0008006" key="3">
    <source>
        <dbReference type="Google" id="ProtNLM"/>
    </source>
</evidence>
<gene>
    <name evidence="1" type="ORF">QE404_003850</name>
</gene>
<dbReference type="EMBL" id="JAUTAL010000001">
    <property type="protein sequence ID" value="MDQ1098703.1"/>
    <property type="molecule type" value="Genomic_DNA"/>
</dbReference>
<evidence type="ECO:0000313" key="1">
    <source>
        <dbReference type="EMBL" id="MDQ1098703.1"/>
    </source>
</evidence>
<accession>A0ABU0TR03</accession>
<proteinExistence type="predicted"/>
<comment type="caution">
    <text evidence="1">The sequence shown here is derived from an EMBL/GenBank/DDBJ whole genome shotgun (WGS) entry which is preliminary data.</text>
</comment>
<dbReference type="PROSITE" id="PS51257">
    <property type="entry name" value="PROKAR_LIPOPROTEIN"/>
    <property type="match status" value="1"/>
</dbReference>
<sequence>MRRLFFFGITITALTSSCATEKLNFSPLSNSFYSDSKGSGSDHGLEKSIDINIRDNVNASEISNMISTFPTFKNTALDNEITALKYSLQNYLFAIDADNITGKKKAVKNFEKSYKKVQRLRKTLNEDDNEVLNRYLVRLKTNISVIEDSIKSN</sequence>
<keyword evidence="2" id="KW-1185">Reference proteome</keyword>
<dbReference type="Proteomes" id="UP001225072">
    <property type="component" value="Unassembled WGS sequence"/>
</dbReference>
<reference evidence="1 2" key="1">
    <citation type="submission" date="2023-07" db="EMBL/GenBank/DDBJ databases">
        <title>Functional and genomic diversity of the sorghum phyllosphere microbiome.</title>
        <authorList>
            <person name="Shade A."/>
        </authorList>
    </citation>
    <scope>NUCLEOTIDE SEQUENCE [LARGE SCALE GENOMIC DNA]</scope>
    <source>
        <strain evidence="1 2">SORGH_AS_1064</strain>
    </source>
</reference>
<protein>
    <recommendedName>
        <fullName evidence="3">Lipoprotein</fullName>
    </recommendedName>
</protein>
<organism evidence="1 2">
    <name type="scientific">Chryseobacterium camelliae</name>
    <dbReference type="NCBI Taxonomy" id="1265445"/>
    <lineage>
        <taxon>Bacteria</taxon>
        <taxon>Pseudomonadati</taxon>
        <taxon>Bacteroidota</taxon>
        <taxon>Flavobacteriia</taxon>
        <taxon>Flavobacteriales</taxon>
        <taxon>Weeksellaceae</taxon>
        <taxon>Chryseobacterium group</taxon>
        <taxon>Chryseobacterium</taxon>
    </lineage>
</organism>
<evidence type="ECO:0000313" key="2">
    <source>
        <dbReference type="Proteomes" id="UP001225072"/>
    </source>
</evidence>
<name>A0ABU0TR03_9FLAO</name>
<dbReference type="RefSeq" id="WP_307453154.1">
    <property type="nucleotide sequence ID" value="NZ_JAUTAL010000001.1"/>
</dbReference>